<reference evidence="1 2" key="2">
    <citation type="submission" date="2018-11" db="EMBL/GenBank/DDBJ databases">
        <authorList>
            <consortium name="Pathogen Informatics"/>
        </authorList>
    </citation>
    <scope>NUCLEOTIDE SEQUENCE [LARGE SCALE GENOMIC DNA]</scope>
    <source>
        <strain evidence="1 2">NST_G2</strain>
    </source>
</reference>
<proteinExistence type="predicted"/>
<name>A0A183SG35_SCHSO</name>
<dbReference type="Proteomes" id="UP000275846">
    <property type="component" value="Unassembled WGS sequence"/>
</dbReference>
<sequence>MSSPWDGNRVATSALRQLNGRWALLSQPLLGAALYSPPLIGEALHSLLDAGTVDQYDLYRQDRICKRGGGCLLYIEASFKYFPFDLDDTSFSDCNANIVHVGGTEVPSRTEGSYALVEQCRGVNPTRTVDDNFTLPCWWSEKSTMRVSWSLLWQFYNDIHDLYGPFLVRP</sequence>
<dbReference type="AlphaFoldDB" id="A0A183SG35"/>
<evidence type="ECO:0000313" key="3">
    <source>
        <dbReference type="WBParaSite" id="SSLN_0000328301-mRNA-1"/>
    </source>
</evidence>
<keyword evidence="2" id="KW-1185">Reference proteome</keyword>
<evidence type="ECO:0000313" key="2">
    <source>
        <dbReference type="Proteomes" id="UP000275846"/>
    </source>
</evidence>
<dbReference type="OrthoDB" id="6272285at2759"/>
<dbReference type="WBParaSite" id="SSLN_0000328301-mRNA-1">
    <property type="protein sequence ID" value="SSLN_0000328301-mRNA-1"/>
    <property type="gene ID" value="SSLN_0000328301"/>
</dbReference>
<evidence type="ECO:0000313" key="1">
    <source>
        <dbReference type="EMBL" id="VDL89568.1"/>
    </source>
</evidence>
<protein>
    <submittedName>
        <fullName evidence="3">START domain-containing protein</fullName>
    </submittedName>
</protein>
<gene>
    <name evidence="1" type="ORF">SSLN_LOCUS3183</name>
</gene>
<organism evidence="3">
    <name type="scientific">Schistocephalus solidus</name>
    <name type="common">Tapeworm</name>
    <dbReference type="NCBI Taxonomy" id="70667"/>
    <lineage>
        <taxon>Eukaryota</taxon>
        <taxon>Metazoa</taxon>
        <taxon>Spiralia</taxon>
        <taxon>Lophotrochozoa</taxon>
        <taxon>Platyhelminthes</taxon>
        <taxon>Cestoda</taxon>
        <taxon>Eucestoda</taxon>
        <taxon>Diphyllobothriidea</taxon>
        <taxon>Diphyllobothriidae</taxon>
        <taxon>Schistocephalus</taxon>
    </lineage>
</organism>
<accession>A0A183SG35</accession>
<dbReference type="EMBL" id="UYSU01032454">
    <property type="protein sequence ID" value="VDL89568.1"/>
    <property type="molecule type" value="Genomic_DNA"/>
</dbReference>
<reference evidence="3" key="1">
    <citation type="submission" date="2016-06" db="UniProtKB">
        <authorList>
            <consortium name="WormBaseParasite"/>
        </authorList>
    </citation>
    <scope>IDENTIFICATION</scope>
</reference>